<evidence type="ECO:0000256" key="1">
    <source>
        <dbReference type="SAM" id="MobiDB-lite"/>
    </source>
</evidence>
<name>A0A561B3M4_9ACTN</name>
<dbReference type="EMBL" id="VIVK01000003">
    <property type="protein sequence ID" value="TWD73478.1"/>
    <property type="molecule type" value="Genomic_DNA"/>
</dbReference>
<dbReference type="AlphaFoldDB" id="A0A561B3M4"/>
<feature type="compositionally biased region" description="Polar residues" evidence="1">
    <location>
        <begin position="255"/>
        <end position="266"/>
    </location>
</feature>
<gene>
    <name evidence="2" type="ORF">FB561_7371</name>
</gene>
<organism evidence="2 3">
    <name type="scientific">Kribbella amoyensis</name>
    <dbReference type="NCBI Taxonomy" id="996641"/>
    <lineage>
        <taxon>Bacteria</taxon>
        <taxon>Bacillati</taxon>
        <taxon>Actinomycetota</taxon>
        <taxon>Actinomycetes</taxon>
        <taxon>Propionibacteriales</taxon>
        <taxon>Kribbellaceae</taxon>
        <taxon>Kribbella</taxon>
    </lineage>
</organism>
<keyword evidence="3" id="KW-1185">Reference proteome</keyword>
<proteinExistence type="predicted"/>
<reference evidence="2 3" key="1">
    <citation type="submission" date="2019-06" db="EMBL/GenBank/DDBJ databases">
        <title>Sequencing the genomes of 1000 actinobacteria strains.</title>
        <authorList>
            <person name="Klenk H.-P."/>
        </authorList>
    </citation>
    <scope>NUCLEOTIDE SEQUENCE [LARGE SCALE GENOMIC DNA]</scope>
    <source>
        <strain evidence="2 3">DSM 24683</strain>
    </source>
</reference>
<dbReference type="Proteomes" id="UP000318380">
    <property type="component" value="Unassembled WGS sequence"/>
</dbReference>
<feature type="region of interest" description="Disordered" evidence="1">
    <location>
        <begin position="243"/>
        <end position="266"/>
    </location>
</feature>
<protein>
    <submittedName>
        <fullName evidence="2">Uncharacterized protein</fullName>
    </submittedName>
</protein>
<sequence>MLPAAADGLSIRRSYKDWKNLELYIQAQGGWYVEMAEIEIENVSRNAVTISDVGIDFGTSRWYRRDRRSVVPRASKLGNGSTETRIRLEPFDRVTFVLDVWQAIAGVKSSRAPVKSSFPRRLRATVRVAGKRRKALSPWRRGWVVKGDQIAFMDHTMKDSGIVAYQAIVRYMADHETGDAGMLAIPVALEIKKSFPLSGPPPTTEQIEEILLSQSELFKDNSKAQRRIDAYYIARDIESAYHQSKVLPPPEENGTGHTSASPATNQ</sequence>
<accession>A0A561B3M4</accession>
<evidence type="ECO:0000313" key="2">
    <source>
        <dbReference type="EMBL" id="TWD73478.1"/>
    </source>
</evidence>
<comment type="caution">
    <text evidence="2">The sequence shown here is derived from an EMBL/GenBank/DDBJ whole genome shotgun (WGS) entry which is preliminary data.</text>
</comment>
<evidence type="ECO:0000313" key="3">
    <source>
        <dbReference type="Proteomes" id="UP000318380"/>
    </source>
</evidence>